<proteinExistence type="predicted"/>
<gene>
    <name evidence="5" type="ORF">EHW97_07930</name>
</gene>
<evidence type="ECO:0000256" key="2">
    <source>
        <dbReference type="PROSITE-ProRule" id="PRU00169"/>
    </source>
</evidence>
<dbReference type="EMBL" id="RQJX01000008">
    <property type="protein sequence ID" value="RQN08226.1"/>
    <property type="molecule type" value="Genomic_DNA"/>
</dbReference>
<dbReference type="InterPro" id="IPR036388">
    <property type="entry name" value="WH-like_DNA-bd_sf"/>
</dbReference>
<feature type="domain" description="Response regulatory" evidence="4">
    <location>
        <begin position="3"/>
        <end position="119"/>
    </location>
</feature>
<feature type="modified residue" description="4-aspartylphosphate" evidence="2">
    <location>
        <position position="54"/>
    </location>
</feature>
<dbReference type="SUPFAM" id="SSF46894">
    <property type="entry name" value="C-terminal effector domain of the bipartite response regulators"/>
    <property type="match status" value="1"/>
</dbReference>
<protein>
    <submittedName>
        <fullName evidence="5">DNA-binding response regulator</fullName>
    </submittedName>
</protein>
<keyword evidence="6" id="KW-1185">Reference proteome</keyword>
<dbReference type="GO" id="GO:0003677">
    <property type="term" value="F:DNA binding"/>
    <property type="evidence" value="ECO:0007669"/>
    <property type="project" value="UniProtKB-KW"/>
</dbReference>
<comment type="caution">
    <text evidence="5">The sequence shown here is derived from an EMBL/GenBank/DDBJ whole genome shotgun (WGS) entry which is preliminary data.</text>
</comment>
<keyword evidence="2" id="KW-0597">Phosphoprotein</keyword>
<dbReference type="Pfam" id="PF00072">
    <property type="entry name" value="Response_reg"/>
    <property type="match status" value="1"/>
</dbReference>
<dbReference type="GO" id="GO:0006355">
    <property type="term" value="P:regulation of DNA-templated transcription"/>
    <property type="evidence" value="ECO:0007669"/>
    <property type="project" value="InterPro"/>
</dbReference>
<dbReference type="CDD" id="cd06170">
    <property type="entry name" value="LuxR_C_like"/>
    <property type="match status" value="1"/>
</dbReference>
<dbReference type="RefSeq" id="WP_124236620.1">
    <property type="nucleotide sequence ID" value="NZ_JBHUFI010000006.1"/>
</dbReference>
<dbReference type="InterPro" id="IPR000792">
    <property type="entry name" value="Tscrpt_reg_LuxR_C"/>
</dbReference>
<dbReference type="PANTHER" id="PTHR43214:SF42">
    <property type="entry name" value="TRANSCRIPTIONAL REGULATORY PROTEIN DESR"/>
    <property type="match status" value="1"/>
</dbReference>
<evidence type="ECO:0000256" key="1">
    <source>
        <dbReference type="ARBA" id="ARBA00023125"/>
    </source>
</evidence>
<dbReference type="SMART" id="SM00421">
    <property type="entry name" value="HTH_LUXR"/>
    <property type="match status" value="1"/>
</dbReference>
<accession>A0A3N6WKX6</accession>
<dbReference type="InterPro" id="IPR016032">
    <property type="entry name" value="Sig_transdc_resp-reg_C-effctor"/>
</dbReference>
<dbReference type="Proteomes" id="UP000275225">
    <property type="component" value="Unassembled WGS sequence"/>
</dbReference>
<organism evidence="5 6">
    <name type="scientific">Aeromicrobium camelliae</name>
    <dbReference type="NCBI Taxonomy" id="1538144"/>
    <lineage>
        <taxon>Bacteria</taxon>
        <taxon>Bacillati</taxon>
        <taxon>Actinomycetota</taxon>
        <taxon>Actinomycetes</taxon>
        <taxon>Propionibacteriales</taxon>
        <taxon>Nocardioidaceae</taxon>
        <taxon>Aeromicrobium</taxon>
    </lineage>
</organism>
<dbReference type="InterPro" id="IPR001789">
    <property type="entry name" value="Sig_transdc_resp-reg_receiver"/>
</dbReference>
<name>A0A3N6WKX6_9ACTN</name>
<dbReference type="PROSITE" id="PS50110">
    <property type="entry name" value="RESPONSE_REGULATORY"/>
    <property type="match status" value="1"/>
</dbReference>
<keyword evidence="1 5" id="KW-0238">DNA-binding</keyword>
<dbReference type="SMART" id="SM00448">
    <property type="entry name" value="REC"/>
    <property type="match status" value="1"/>
</dbReference>
<dbReference type="PANTHER" id="PTHR43214">
    <property type="entry name" value="TWO-COMPONENT RESPONSE REGULATOR"/>
    <property type="match status" value="1"/>
</dbReference>
<reference evidence="5 6" key="1">
    <citation type="submission" date="2018-11" db="EMBL/GenBank/DDBJ databases">
        <authorList>
            <person name="Li F."/>
        </authorList>
    </citation>
    <scope>NUCLEOTIDE SEQUENCE [LARGE SCALE GENOMIC DNA]</scope>
    <source>
        <strain evidence="5 6">YS17T</strain>
    </source>
</reference>
<dbReference type="PROSITE" id="PS50043">
    <property type="entry name" value="HTH_LUXR_2"/>
    <property type="match status" value="1"/>
</dbReference>
<sequence>MIRIVVADDEEMIRTAIVSLLAMEDDLEVVAQADNGSDAVSLVRQHQPEVVLLDLEMPPTDGIEAATQVLSSVPDTRAVLMTRHARPGVLRRAMAAGITGFVPKSTSVSRLAEVLRDVAASRRYVDPELAAQALNADACPLTDRELDALRLTRTHASVQQIAETLHLAEGTVRNYLSSAMAKTQSESRHAAAEVAWQQGWI</sequence>
<dbReference type="Gene3D" id="1.10.10.10">
    <property type="entry name" value="Winged helix-like DNA-binding domain superfamily/Winged helix DNA-binding domain"/>
    <property type="match status" value="1"/>
</dbReference>
<dbReference type="Gene3D" id="3.40.50.2300">
    <property type="match status" value="1"/>
</dbReference>
<dbReference type="OrthoDB" id="9808843at2"/>
<dbReference type="Pfam" id="PF00196">
    <property type="entry name" value="GerE"/>
    <property type="match status" value="1"/>
</dbReference>
<dbReference type="SUPFAM" id="SSF52172">
    <property type="entry name" value="CheY-like"/>
    <property type="match status" value="1"/>
</dbReference>
<feature type="domain" description="HTH luxR-type" evidence="3">
    <location>
        <begin position="134"/>
        <end position="199"/>
    </location>
</feature>
<evidence type="ECO:0000259" key="4">
    <source>
        <dbReference type="PROSITE" id="PS50110"/>
    </source>
</evidence>
<dbReference type="GO" id="GO:0000160">
    <property type="term" value="P:phosphorelay signal transduction system"/>
    <property type="evidence" value="ECO:0007669"/>
    <property type="project" value="InterPro"/>
</dbReference>
<evidence type="ECO:0000259" key="3">
    <source>
        <dbReference type="PROSITE" id="PS50043"/>
    </source>
</evidence>
<dbReference type="InterPro" id="IPR039420">
    <property type="entry name" value="WalR-like"/>
</dbReference>
<evidence type="ECO:0000313" key="5">
    <source>
        <dbReference type="EMBL" id="RQN08226.1"/>
    </source>
</evidence>
<evidence type="ECO:0000313" key="6">
    <source>
        <dbReference type="Proteomes" id="UP000275225"/>
    </source>
</evidence>
<dbReference type="InterPro" id="IPR011006">
    <property type="entry name" value="CheY-like_superfamily"/>
</dbReference>
<dbReference type="AlphaFoldDB" id="A0A3N6WKX6"/>